<feature type="transmembrane region" description="Helical" evidence="1">
    <location>
        <begin position="193"/>
        <end position="217"/>
    </location>
</feature>
<organism evidence="3 4">
    <name type="scientific">Intestinibacter bartlettii</name>
    <dbReference type="NCBI Taxonomy" id="261299"/>
    <lineage>
        <taxon>Bacteria</taxon>
        <taxon>Bacillati</taxon>
        <taxon>Bacillota</taxon>
        <taxon>Clostridia</taxon>
        <taxon>Peptostreptococcales</taxon>
        <taxon>Peptostreptococcaceae</taxon>
        <taxon>Intestinibacter</taxon>
    </lineage>
</organism>
<dbReference type="Pfam" id="PF14501">
    <property type="entry name" value="HATPase_c_5"/>
    <property type="match status" value="1"/>
</dbReference>
<name>A0ABS8CV73_9FIRM</name>
<feature type="transmembrane region" description="Helical" evidence="1">
    <location>
        <begin position="92"/>
        <end position="111"/>
    </location>
</feature>
<keyword evidence="1" id="KW-0472">Membrane</keyword>
<reference evidence="3 4" key="1">
    <citation type="submission" date="2021-10" db="EMBL/GenBank/DDBJ databases">
        <title>Collection of gut derived symbiotic bacterial strains cultured from healthy donors.</title>
        <authorList>
            <person name="Lin H."/>
            <person name="Littmann E."/>
            <person name="Claire K."/>
            <person name="Pamer E."/>
        </authorList>
    </citation>
    <scope>NUCLEOTIDE SEQUENCE [LARGE SCALE GENOMIC DNA]</scope>
    <source>
        <strain evidence="3 4">MSK.17.68</strain>
    </source>
</reference>
<dbReference type="PANTHER" id="PTHR40448:SF1">
    <property type="entry name" value="TWO-COMPONENT SENSOR HISTIDINE KINASE"/>
    <property type="match status" value="1"/>
</dbReference>
<dbReference type="PANTHER" id="PTHR40448">
    <property type="entry name" value="TWO-COMPONENT SENSOR HISTIDINE KINASE"/>
    <property type="match status" value="1"/>
</dbReference>
<keyword evidence="4" id="KW-1185">Reference proteome</keyword>
<evidence type="ECO:0000256" key="1">
    <source>
        <dbReference type="SAM" id="Phobius"/>
    </source>
</evidence>
<comment type="caution">
    <text evidence="3">The sequence shown here is derived from an EMBL/GenBank/DDBJ whole genome shotgun (WGS) entry which is preliminary data.</text>
</comment>
<dbReference type="InterPro" id="IPR032834">
    <property type="entry name" value="NatK-like_C"/>
</dbReference>
<feature type="domain" description="Sensor histidine kinase NatK-like C-terminal" evidence="2">
    <location>
        <begin position="329"/>
        <end position="428"/>
    </location>
</feature>
<evidence type="ECO:0000313" key="3">
    <source>
        <dbReference type="EMBL" id="MCB5445347.1"/>
    </source>
</evidence>
<accession>A0ABS8CV73</accession>
<dbReference type="CDD" id="cd16935">
    <property type="entry name" value="HATPase_AgrC-ComD-like"/>
    <property type="match status" value="1"/>
</dbReference>
<dbReference type="EMBL" id="JAJBMB010000003">
    <property type="protein sequence ID" value="MCB5445347.1"/>
    <property type="molecule type" value="Genomic_DNA"/>
</dbReference>
<feature type="transmembrane region" description="Helical" evidence="1">
    <location>
        <begin position="131"/>
        <end position="149"/>
    </location>
</feature>
<proteinExistence type="predicted"/>
<dbReference type="RefSeq" id="WP_226915370.1">
    <property type="nucleotide sequence ID" value="NZ_BAABXU010000001.1"/>
</dbReference>
<dbReference type="SUPFAM" id="SSF55874">
    <property type="entry name" value="ATPase domain of HSP90 chaperone/DNA topoisomerase II/histidine kinase"/>
    <property type="match status" value="1"/>
</dbReference>
<gene>
    <name evidence="3" type="ORF">LIP50_03930</name>
</gene>
<evidence type="ECO:0000259" key="2">
    <source>
        <dbReference type="Pfam" id="PF14501"/>
    </source>
</evidence>
<evidence type="ECO:0000313" key="4">
    <source>
        <dbReference type="Proteomes" id="UP001299409"/>
    </source>
</evidence>
<feature type="transmembrane region" description="Helical" evidence="1">
    <location>
        <begin position="39"/>
        <end position="57"/>
    </location>
</feature>
<feature type="transmembrane region" description="Helical" evidence="1">
    <location>
        <begin position="63"/>
        <end position="80"/>
    </location>
</feature>
<dbReference type="Proteomes" id="UP001299409">
    <property type="component" value="Unassembled WGS sequence"/>
</dbReference>
<dbReference type="InterPro" id="IPR036890">
    <property type="entry name" value="HATPase_C_sf"/>
</dbReference>
<dbReference type="Gene3D" id="3.30.565.10">
    <property type="entry name" value="Histidine kinase-like ATPase, C-terminal domain"/>
    <property type="match status" value="1"/>
</dbReference>
<keyword evidence="1" id="KW-1133">Transmembrane helix</keyword>
<protein>
    <submittedName>
        <fullName evidence="3">GHKL domain-containing protein</fullName>
    </submittedName>
</protein>
<keyword evidence="1" id="KW-0812">Transmembrane</keyword>
<feature type="transmembrane region" description="Helical" evidence="1">
    <location>
        <begin position="161"/>
        <end position="181"/>
    </location>
</feature>
<feature type="transmembrane region" description="Helical" evidence="1">
    <location>
        <begin position="6"/>
        <end position="27"/>
    </location>
</feature>
<sequence>MIENEIFWYIVNFMATTIEELVLVKIFDIYSKRKQNTSIVYSLIFIPIIMVQIFDFYGLDSNIKMAIILLIDFIYCMYCYENKVLKTILLSGLYWMISMGMDLLAFSVVNVLNSNSNATIMMNFNFYRLELIGFSKFMLVMSVVALKKLNIKSELSIKQYLSVFVPITANIIFIIVMWSFVYKYIPNNTHINYIVLVLSGLLIFSNISIITIINSIVRDKQLKIENQKIKEKIDIQYNYYLSLKKEQEKIDKFRHDMKNHLICIKNLAKTEESEKYIEKINFEINQNTVDFNTGSPILDIIFYEKSLICIDKKIEYQFDVDYSKCEFIDVIDTCSIFSNLLDNAIEACDKITQGKRFISIKGNKINNFFVIKCENSKINDILYEGKNIATDKENKDLHGIGLKSIRDSFEKYDGVINIEISDEKFTLSGFLIEN</sequence>